<reference evidence="2" key="1">
    <citation type="journal article" date="2024" name="IScience">
        <title>Strigolactones Initiate the Formation of Haustorium-like Structures in Castilleja.</title>
        <authorList>
            <person name="Buerger M."/>
            <person name="Peterson D."/>
            <person name="Chory J."/>
        </authorList>
    </citation>
    <scope>NUCLEOTIDE SEQUENCE [LARGE SCALE GENOMIC DNA]</scope>
</reference>
<accession>A0ABD3EAA6</accession>
<name>A0ABD3EAA6_9LAMI</name>
<comment type="caution">
    <text evidence="1">The sequence shown here is derived from an EMBL/GenBank/DDBJ whole genome shotgun (WGS) entry which is preliminary data.</text>
</comment>
<protein>
    <submittedName>
        <fullName evidence="1">Uncharacterized protein</fullName>
    </submittedName>
</protein>
<keyword evidence="2" id="KW-1185">Reference proteome</keyword>
<evidence type="ECO:0000313" key="2">
    <source>
        <dbReference type="Proteomes" id="UP001632038"/>
    </source>
</evidence>
<organism evidence="1 2">
    <name type="scientific">Castilleja foliolosa</name>
    <dbReference type="NCBI Taxonomy" id="1961234"/>
    <lineage>
        <taxon>Eukaryota</taxon>
        <taxon>Viridiplantae</taxon>
        <taxon>Streptophyta</taxon>
        <taxon>Embryophyta</taxon>
        <taxon>Tracheophyta</taxon>
        <taxon>Spermatophyta</taxon>
        <taxon>Magnoliopsida</taxon>
        <taxon>eudicotyledons</taxon>
        <taxon>Gunneridae</taxon>
        <taxon>Pentapetalae</taxon>
        <taxon>asterids</taxon>
        <taxon>lamiids</taxon>
        <taxon>Lamiales</taxon>
        <taxon>Orobanchaceae</taxon>
        <taxon>Pedicularideae</taxon>
        <taxon>Castillejinae</taxon>
        <taxon>Castilleja</taxon>
    </lineage>
</organism>
<dbReference type="AlphaFoldDB" id="A0ABD3EAA6"/>
<proteinExistence type="predicted"/>
<dbReference type="Proteomes" id="UP001632038">
    <property type="component" value="Unassembled WGS sequence"/>
</dbReference>
<dbReference type="EMBL" id="JAVIJP010000006">
    <property type="protein sequence ID" value="KAL3651365.1"/>
    <property type="molecule type" value="Genomic_DNA"/>
</dbReference>
<gene>
    <name evidence="1" type="ORF">CASFOL_004367</name>
</gene>
<sequence length="192" mass="21483">MAATLLRNITQNFSQNVDERPTMIQFTNSVLQDGHYKVTVAFQHDTDGFYATPTDHFDLVKTNNAFPVNGPNAALLNFANSVFRDKHYRKEIVVEENAYVLRPNAQAQAAAAQAQATAAPVQPPARLFSVYSMRAMVEALIERDPTRANRLSLDEFDGIILAKLDHFSITRHFGNRVLFNNCLPSLSHVGLH</sequence>
<evidence type="ECO:0000313" key="1">
    <source>
        <dbReference type="EMBL" id="KAL3651365.1"/>
    </source>
</evidence>